<organism evidence="6 7">
    <name type="scientific">Talaromyces stipitatus (strain ATCC 10500 / CBS 375.48 / QM 6759 / NRRL 1006)</name>
    <name type="common">Penicillium stipitatum</name>
    <dbReference type="NCBI Taxonomy" id="441959"/>
    <lineage>
        <taxon>Eukaryota</taxon>
        <taxon>Fungi</taxon>
        <taxon>Dikarya</taxon>
        <taxon>Ascomycota</taxon>
        <taxon>Pezizomycotina</taxon>
        <taxon>Eurotiomycetes</taxon>
        <taxon>Eurotiomycetidae</taxon>
        <taxon>Eurotiales</taxon>
        <taxon>Trichocomaceae</taxon>
        <taxon>Talaromyces</taxon>
        <taxon>Talaromyces sect. Talaromyces</taxon>
    </lineage>
</organism>
<name>B8MEZ1_TALSN</name>
<dbReference type="RefSeq" id="XP_002484508.1">
    <property type="nucleotide sequence ID" value="XM_002484463.1"/>
</dbReference>
<dbReference type="OrthoDB" id="4502122at2759"/>
<dbReference type="eggNOG" id="KOG0351">
    <property type="taxonomic scope" value="Eukaryota"/>
</dbReference>
<dbReference type="SMART" id="SM00490">
    <property type="entry name" value="HELICc"/>
    <property type="match status" value="1"/>
</dbReference>
<dbReference type="InterPro" id="IPR001650">
    <property type="entry name" value="Helicase_C-like"/>
</dbReference>
<dbReference type="PANTHER" id="PTHR13710">
    <property type="entry name" value="DNA HELICASE RECQ FAMILY MEMBER"/>
    <property type="match status" value="1"/>
</dbReference>
<dbReference type="InParanoid" id="B8MEZ1"/>
<comment type="similarity">
    <text evidence="1">Belongs to the helicase family. RecQ subfamily.</text>
</comment>
<dbReference type="GO" id="GO:0009378">
    <property type="term" value="F:four-way junction helicase activity"/>
    <property type="evidence" value="ECO:0007669"/>
    <property type="project" value="TreeGrafter"/>
</dbReference>
<feature type="domain" description="Helicase C-terminal" evidence="5">
    <location>
        <begin position="1"/>
        <end position="169"/>
    </location>
</feature>
<keyword evidence="7" id="KW-1185">Reference proteome</keyword>
<dbReference type="GO" id="GO:0000724">
    <property type="term" value="P:double-strand break repair via homologous recombination"/>
    <property type="evidence" value="ECO:0007669"/>
    <property type="project" value="TreeGrafter"/>
</dbReference>
<feature type="compositionally biased region" description="Acidic residues" evidence="4">
    <location>
        <begin position="192"/>
        <end position="208"/>
    </location>
</feature>
<dbReference type="PROSITE" id="PS51194">
    <property type="entry name" value="HELICASE_CTER"/>
    <property type="match status" value="1"/>
</dbReference>
<dbReference type="VEuPathDB" id="FungiDB:TSTA_023280"/>
<dbReference type="OMA" id="QCRICEL"/>
<keyword evidence="6" id="KW-0067">ATP-binding</keyword>
<dbReference type="GO" id="GO:0043138">
    <property type="term" value="F:3'-5' DNA helicase activity"/>
    <property type="evidence" value="ECO:0007669"/>
    <property type="project" value="UniProtKB-EC"/>
</dbReference>
<keyword evidence="6" id="KW-0378">Hydrolase</keyword>
<dbReference type="InterPro" id="IPR027417">
    <property type="entry name" value="P-loop_NTPase"/>
</dbReference>
<reference evidence="7" key="1">
    <citation type="journal article" date="2015" name="Genome Announc.">
        <title>Genome sequence of the AIDS-associated pathogen Penicillium marneffei (ATCC18224) and its near taxonomic relative Talaromyces stipitatus (ATCC10500).</title>
        <authorList>
            <person name="Nierman W.C."/>
            <person name="Fedorova-Abrams N.D."/>
            <person name="Andrianopoulos A."/>
        </authorList>
    </citation>
    <scope>NUCLEOTIDE SEQUENCE [LARGE SCALE GENOMIC DNA]</scope>
    <source>
        <strain evidence="7">ATCC 10500 / CBS 375.48 / QM 6759 / NRRL 1006</strain>
    </source>
</reference>
<dbReference type="Proteomes" id="UP000001745">
    <property type="component" value="Unassembled WGS sequence"/>
</dbReference>
<dbReference type="GeneID" id="8109980"/>
<accession>B8MEZ1</accession>
<proteinExistence type="inferred from homology"/>
<evidence type="ECO:0000259" key="5">
    <source>
        <dbReference type="PROSITE" id="PS51194"/>
    </source>
</evidence>
<dbReference type="PANTHER" id="PTHR13710:SF154">
    <property type="entry name" value="RECQ HELICASE, PUTATIVE (AFU_ORTHOLOGUE AFUA_6G14720)-RELATED"/>
    <property type="match status" value="1"/>
</dbReference>
<evidence type="ECO:0000313" key="6">
    <source>
        <dbReference type="EMBL" id="EED17274.1"/>
    </source>
</evidence>
<dbReference type="SUPFAM" id="SSF52540">
    <property type="entry name" value="P-loop containing nucleoside triphosphate hydrolases"/>
    <property type="match status" value="1"/>
</dbReference>
<sequence>MIYVVQIIGKKEMKREMIERLMMEWIEEQAEKFRHSRGSTVEIAHQLQCPAYHSKTVDRRGVLASFCQQKQGVMVATSALGMGIDIPDIQMVVHVGPTRTLLDYGQESGRAGRDGRPSLAVMLIDGSGQGVGYPEVVDERVRQYIDGRCRRRTLDRYLDGMVDGYEWEQCEEGEAPCDQCRGATPVSKVDVDGEEEDPSDLEGMEEADDNHKDNKRQHRPPQGHKRWAGQCRICELEHQPNNHSIDECSHPHAHKAQQWAQVITARITSQSRGKGRSGYEPYAACFHCHSPQWICQRWESNGSGGYQSTQKPCQYEFIAVQVMAQLLHGRFQSVIQAAWGRRLAQLSPPIEMQDMARLVGYFQRRFGDRGEERSGLVVEMNWMCEFVEQELQRDDDRCSE</sequence>
<dbReference type="EC" id="5.6.2.4" evidence="3"/>
<dbReference type="HOGENOM" id="CLU_014018_1_0_1"/>
<keyword evidence="6" id="KW-0347">Helicase</keyword>
<evidence type="ECO:0000256" key="2">
    <source>
        <dbReference type="ARBA" id="ARBA00034617"/>
    </source>
</evidence>
<keyword evidence="6" id="KW-0547">Nucleotide-binding</keyword>
<evidence type="ECO:0000256" key="1">
    <source>
        <dbReference type="ARBA" id="ARBA00005446"/>
    </source>
</evidence>
<dbReference type="GO" id="GO:0005694">
    <property type="term" value="C:chromosome"/>
    <property type="evidence" value="ECO:0007669"/>
    <property type="project" value="TreeGrafter"/>
</dbReference>
<feature type="compositionally biased region" description="Basic residues" evidence="4">
    <location>
        <begin position="213"/>
        <end position="224"/>
    </location>
</feature>
<evidence type="ECO:0000313" key="7">
    <source>
        <dbReference type="Proteomes" id="UP000001745"/>
    </source>
</evidence>
<gene>
    <name evidence="6" type="ORF">TSTA_023280</name>
</gene>
<dbReference type="AlphaFoldDB" id="B8MEZ1"/>
<dbReference type="STRING" id="441959.B8MEZ1"/>
<comment type="catalytic activity">
    <reaction evidence="2">
        <text>Couples ATP hydrolysis with the unwinding of duplex DNA by translocating in the 3'-5' direction.</text>
        <dbReference type="EC" id="5.6.2.4"/>
    </reaction>
</comment>
<dbReference type="EMBL" id="EQ962656">
    <property type="protein sequence ID" value="EED17274.1"/>
    <property type="molecule type" value="Genomic_DNA"/>
</dbReference>
<evidence type="ECO:0000256" key="4">
    <source>
        <dbReference type="SAM" id="MobiDB-lite"/>
    </source>
</evidence>
<dbReference type="Pfam" id="PF00271">
    <property type="entry name" value="Helicase_C"/>
    <property type="match status" value="1"/>
</dbReference>
<evidence type="ECO:0000256" key="3">
    <source>
        <dbReference type="ARBA" id="ARBA00034808"/>
    </source>
</evidence>
<feature type="region of interest" description="Disordered" evidence="4">
    <location>
        <begin position="181"/>
        <end position="224"/>
    </location>
</feature>
<dbReference type="GO" id="GO:0005737">
    <property type="term" value="C:cytoplasm"/>
    <property type="evidence" value="ECO:0007669"/>
    <property type="project" value="TreeGrafter"/>
</dbReference>
<dbReference type="Gene3D" id="3.40.50.300">
    <property type="entry name" value="P-loop containing nucleotide triphosphate hydrolases"/>
    <property type="match status" value="1"/>
</dbReference>
<dbReference type="PhylomeDB" id="B8MEZ1"/>
<protein>
    <recommendedName>
        <fullName evidence="3">DNA 3'-5' helicase</fullName>
        <ecNumber evidence="3">5.6.2.4</ecNumber>
    </recommendedName>
</protein>